<keyword evidence="5 6" id="KW-0472">Membrane</keyword>
<proteinExistence type="predicted"/>
<evidence type="ECO:0000256" key="5">
    <source>
        <dbReference type="ARBA" id="ARBA00023136"/>
    </source>
</evidence>
<evidence type="ECO:0000256" key="1">
    <source>
        <dbReference type="ARBA" id="ARBA00004651"/>
    </source>
</evidence>
<evidence type="ECO:0000259" key="7">
    <source>
        <dbReference type="PROSITE" id="PS50156"/>
    </source>
</evidence>
<keyword evidence="9" id="KW-1185">Reference proteome</keyword>
<feature type="transmembrane region" description="Helical" evidence="6">
    <location>
        <begin position="245"/>
        <end position="265"/>
    </location>
</feature>
<feature type="domain" description="SSD" evidence="7">
    <location>
        <begin position="248"/>
        <end position="370"/>
    </location>
</feature>
<dbReference type="RefSeq" id="WP_070736474.1">
    <property type="nucleotide sequence ID" value="NZ_MDZC01000133.1"/>
</dbReference>
<feature type="transmembrane region" description="Helical" evidence="6">
    <location>
        <begin position="745"/>
        <end position="768"/>
    </location>
</feature>
<dbReference type="PANTHER" id="PTHR33406:SF12">
    <property type="entry name" value="BLR2997 PROTEIN"/>
    <property type="match status" value="1"/>
</dbReference>
<dbReference type="InterPro" id="IPR004869">
    <property type="entry name" value="MMPL_dom"/>
</dbReference>
<dbReference type="Proteomes" id="UP000177791">
    <property type="component" value="Unassembled WGS sequence"/>
</dbReference>
<feature type="transmembrane region" description="Helical" evidence="6">
    <location>
        <begin position="618"/>
        <end position="634"/>
    </location>
</feature>
<evidence type="ECO:0000313" key="9">
    <source>
        <dbReference type="Proteomes" id="UP000177791"/>
    </source>
</evidence>
<evidence type="ECO:0000256" key="4">
    <source>
        <dbReference type="ARBA" id="ARBA00022989"/>
    </source>
</evidence>
<name>A0A1G1SQP7_9BACT</name>
<evidence type="ECO:0000256" key="3">
    <source>
        <dbReference type="ARBA" id="ARBA00022692"/>
    </source>
</evidence>
<dbReference type="InterPro" id="IPR000731">
    <property type="entry name" value="SSD"/>
</dbReference>
<dbReference type="STRING" id="1908236.BEN48_07150"/>
<dbReference type="Gene3D" id="1.20.1640.10">
    <property type="entry name" value="Multidrug efflux transporter AcrB transmembrane domain"/>
    <property type="match status" value="2"/>
</dbReference>
<dbReference type="OrthoDB" id="9805018at2"/>
<accession>A0A1G1SQP7</accession>
<keyword evidence="4 6" id="KW-1133">Transmembrane helix</keyword>
<feature type="transmembrane region" description="Helical" evidence="6">
    <location>
        <begin position="271"/>
        <end position="292"/>
    </location>
</feature>
<reference evidence="8 9" key="1">
    <citation type="submission" date="2016-08" db="EMBL/GenBank/DDBJ databases">
        <title>Hymenobacter coccineus sp. nov., Hymenobacter lapidarius sp. nov. and Hymenobacter glacialis sp. nov., isolated from Antarctic soil.</title>
        <authorList>
            <person name="Sedlacek I."/>
            <person name="Kralova S."/>
            <person name="Kyrova K."/>
            <person name="Maslanova I."/>
            <person name="Stankova E."/>
            <person name="Vrbovska V."/>
            <person name="Nemec M."/>
            <person name="Bartak M."/>
            <person name="Svec P."/>
            <person name="Busse H.-J."/>
            <person name="Pantucek R."/>
        </authorList>
    </citation>
    <scope>NUCLEOTIDE SEQUENCE [LARGE SCALE GENOMIC DNA]</scope>
    <source>
        <strain evidence="8 9">CCM 8648</strain>
    </source>
</reference>
<dbReference type="GO" id="GO:0005886">
    <property type="term" value="C:plasma membrane"/>
    <property type="evidence" value="ECO:0007669"/>
    <property type="project" value="UniProtKB-SubCell"/>
</dbReference>
<evidence type="ECO:0000313" key="8">
    <source>
        <dbReference type="EMBL" id="OGX80940.1"/>
    </source>
</evidence>
<evidence type="ECO:0000256" key="6">
    <source>
        <dbReference type="SAM" id="Phobius"/>
    </source>
</evidence>
<evidence type="ECO:0000256" key="2">
    <source>
        <dbReference type="ARBA" id="ARBA00022475"/>
    </source>
</evidence>
<sequence length="814" mass="90350">MWERLAYFIIRFRLSLIAVLAVITVFMAWKAKDVEMTYDFAQVVSPNDPDMIYFQDFKKTFGEDGNVLVLGLQDSSVYKLGNFNEFRRLTDTLARIEGVNGVLSVSKLLNISKDTATNSFRATPIFGTAPRTQAELDSLMRVVNSVEFYKGQLISPVTGATLLALTMDPKYLNSSRRQAVMNNILGFSTQFEKKTGIKLHYAGLPYVRSTMTSKVASEMKFFTILAMVVTGLTLLVFFRTWSAVVFPLIVVGVTVVWCIGSIVLLGFKINLLTGLIPSIIVVIGIPNCTYLLSRYHYDYRKSGNQMLAMTRVIRKIGLVTLMNNTTTAVGFIVFAFTDIAILYQFGLVATVNIFAAFVISFILIPAVFSMLPPPTPKQLEHLDAKPLTKLLEFFDHLVLDRRPTVYVAALVLIAGAAFGISRIESVSYMVDDLPKKSSVNADLAFFESHFNGVMPLEFEVDTHKKRGLLKLKNLEKIDQFEKFLRTQPELSPPVSLVTFLKASTQAFYNGDPQFFRLPDNSERPFILTALANSKGAGNEAGMNSKLLRSFADSTGQKARISLKIADIGSQNLDSLMNKRILPEMNRIFKGSGMDIRPTGTTIIFTKGNEYIIHTLRESLFLAFGLVGLVVLILFRSARTVLFALIPNAVTLVLTAGIMGFFNIPLKPSTALIFVIALGIDGDNSIHLLAKFRQEMALNGNRVREAVSVTLSEAGTSMIYTSIVLFVGFSIFAFSEFGGTKALGLLMSASLLITNFSNLILLPAMLITFDHGKGNLIDNNALIRHYDESYHEEDDDAELNLARMRKEGDVGTYEI</sequence>
<feature type="transmembrane region" description="Helical" evidence="6">
    <location>
        <begin position="12"/>
        <end position="29"/>
    </location>
</feature>
<dbReference type="PROSITE" id="PS50156">
    <property type="entry name" value="SSD"/>
    <property type="match status" value="2"/>
</dbReference>
<gene>
    <name evidence="8" type="ORF">BEN48_07150</name>
</gene>
<keyword evidence="3 6" id="KW-0812">Transmembrane</keyword>
<feature type="transmembrane region" description="Helical" evidence="6">
    <location>
        <begin position="219"/>
        <end position="238"/>
    </location>
</feature>
<dbReference type="AlphaFoldDB" id="A0A1G1SQP7"/>
<dbReference type="Pfam" id="PF03176">
    <property type="entry name" value="MMPL"/>
    <property type="match status" value="2"/>
</dbReference>
<feature type="domain" description="SSD" evidence="7">
    <location>
        <begin position="641"/>
        <end position="767"/>
    </location>
</feature>
<feature type="transmembrane region" description="Helical" evidence="6">
    <location>
        <begin position="405"/>
        <end position="423"/>
    </location>
</feature>
<comment type="subcellular location">
    <subcellularLocation>
        <location evidence="1">Cell membrane</location>
        <topology evidence="1">Multi-pass membrane protein</topology>
    </subcellularLocation>
</comment>
<dbReference type="SUPFAM" id="SSF82866">
    <property type="entry name" value="Multidrug efflux transporter AcrB transmembrane domain"/>
    <property type="match status" value="2"/>
</dbReference>
<feature type="transmembrane region" description="Helical" evidence="6">
    <location>
        <begin position="312"/>
        <end position="336"/>
    </location>
</feature>
<feature type="transmembrane region" description="Helical" evidence="6">
    <location>
        <begin position="641"/>
        <end position="663"/>
    </location>
</feature>
<protein>
    <recommendedName>
        <fullName evidence="7">SSD domain-containing protein</fullName>
    </recommendedName>
</protein>
<organism evidence="8 9">
    <name type="scientific">Hymenobacter glacialis</name>
    <dbReference type="NCBI Taxonomy" id="1908236"/>
    <lineage>
        <taxon>Bacteria</taxon>
        <taxon>Pseudomonadati</taxon>
        <taxon>Bacteroidota</taxon>
        <taxon>Cytophagia</taxon>
        <taxon>Cytophagales</taxon>
        <taxon>Hymenobacteraceae</taxon>
        <taxon>Hymenobacter</taxon>
    </lineage>
</organism>
<dbReference type="EMBL" id="MDZC01000133">
    <property type="protein sequence ID" value="OGX80940.1"/>
    <property type="molecule type" value="Genomic_DNA"/>
</dbReference>
<feature type="transmembrane region" description="Helical" evidence="6">
    <location>
        <begin position="710"/>
        <end position="733"/>
    </location>
</feature>
<feature type="transmembrane region" description="Helical" evidence="6">
    <location>
        <begin position="342"/>
        <end position="368"/>
    </location>
</feature>
<keyword evidence="2" id="KW-1003">Cell membrane</keyword>
<dbReference type="PANTHER" id="PTHR33406">
    <property type="entry name" value="MEMBRANE PROTEIN MJ1562-RELATED"/>
    <property type="match status" value="1"/>
</dbReference>
<comment type="caution">
    <text evidence="8">The sequence shown here is derived from an EMBL/GenBank/DDBJ whole genome shotgun (WGS) entry which is preliminary data.</text>
</comment>
<dbReference type="InterPro" id="IPR050545">
    <property type="entry name" value="Mycobact_MmpL"/>
</dbReference>